<feature type="signal peptide" evidence="7">
    <location>
        <begin position="1"/>
        <end position="31"/>
    </location>
</feature>
<evidence type="ECO:0000256" key="6">
    <source>
        <dbReference type="SAM" id="Phobius"/>
    </source>
</evidence>
<dbReference type="EMBL" id="MIGC01003963">
    <property type="protein sequence ID" value="PHJ18662.1"/>
    <property type="molecule type" value="Genomic_DNA"/>
</dbReference>
<feature type="region of interest" description="Disordered" evidence="5">
    <location>
        <begin position="661"/>
        <end position="681"/>
    </location>
</feature>
<dbReference type="GO" id="GO:0045332">
    <property type="term" value="P:phospholipid translocation"/>
    <property type="evidence" value="ECO:0007669"/>
    <property type="project" value="TreeGrafter"/>
</dbReference>
<feature type="region of interest" description="Disordered" evidence="5">
    <location>
        <begin position="1014"/>
        <end position="1083"/>
    </location>
</feature>
<evidence type="ECO:0000313" key="9">
    <source>
        <dbReference type="EMBL" id="PHJ18662.1"/>
    </source>
</evidence>
<protein>
    <submittedName>
        <fullName evidence="9">Phospholipid-translocating p-type flippase subfamily protein</fullName>
    </submittedName>
</protein>
<dbReference type="Proteomes" id="UP000221165">
    <property type="component" value="Unassembled WGS sequence"/>
</dbReference>
<accession>A0A2C6KQC6</accession>
<feature type="chain" id="PRO_5012609451" evidence="7">
    <location>
        <begin position="32"/>
        <end position="1150"/>
    </location>
</feature>
<organism evidence="9 10">
    <name type="scientific">Cystoisospora suis</name>
    <dbReference type="NCBI Taxonomy" id="483139"/>
    <lineage>
        <taxon>Eukaryota</taxon>
        <taxon>Sar</taxon>
        <taxon>Alveolata</taxon>
        <taxon>Apicomplexa</taxon>
        <taxon>Conoidasida</taxon>
        <taxon>Coccidia</taxon>
        <taxon>Eucoccidiorida</taxon>
        <taxon>Eimeriorina</taxon>
        <taxon>Sarcocystidae</taxon>
        <taxon>Cystoisospora</taxon>
    </lineage>
</organism>
<sequence>MGLWRDMCPFLFWGAEWLVSILPSPAAVVRCLPCCAPLARLCGVSHTKGKGADDASTHAVHGTLCVRTHAPHGSYPETPGNTHFHLSKWTNCIRTTEYTWWNFLPKNLWSQISQPANFYFLVMALMQMVPQISDSDGLPTFLFPLSLVMLITAAKDAYENIKRARADQEENDRVCRVIVSRGDDGADVEMVRWRQLRPGDIVKLHCDEPVPADMMMLNCADEYGVAYLETVQLDGETNLKHKMCIPEIAEIVRTDQQASALAIEVSYEPPSAELYKFSGTVTVNPSDAVPYGRHSAIGWGRASIPHLHMSSQRTSPLVTPPGATPRQATTPNIGSTTLSPIPGRSRPHSQSDLYLGAGEGPHSGETPGTGTRGVAGLTAGSESVQARNIKSSDALLALPGSGVKHERGGGGLVSRESSLSRNSQRKTTRTGGLAGSSRGEGGSVPSPASSQFGVDISQFLWRGATLRNTAWAYGVVLYTGPHTRIMKNTRSRELKYSRLQVYYNQHALLLAIAQFVLCLVSAVAFASYNQNMSDTAWYLESSWESGVGNFFVSLGVAFGQYVLLLSYFVPITLLVQLEVCRACQAGFLSADDHMLCPATEKKASVQSVALMEELGSVTHVFSDKTGTLTQNLMQFRCLAVGDTLHGFDEYQEMKSFVSHSSLVSSPAPDRPGSGSLSFYSPDVARQYGRGEEGRTTDGGGGDAVSPNKYVCFNAKLFAQRMRRAPAATQQKAADLLMVMALCHSVLPKQDAQLPPNDPLGGQRMPAADHADDISGHSSSIPPSPTERPSCASPVFSTTKAIPPNRESLFAPVEDLPESHYSLLAGVSDLREDRRSPEGSLLSGQPQQRRSQITEEEGRGNKVSPNYIISFQSGGISDKSQLDRPRTISQRGTDLLEGSDYENESRKCRSPVSEGAVGELKESTSMKDHASENREWRTQGGIGGRGIQSGEETSVSRQATRVEVEDGAGKDTGSSTGMMAAHGDPRILDTSASHRRSPLFSGSLSPAFSPCPSEVAGWVAPQKGGTINGRQGKDDREGSLHEVSLHASSVSLSPPAGPPQCGTEGNKDSPRKGSGDRRSMTGGMWKWNLSGQEEEKFRRDIRFSRAAHHSAGLWEDFKFRQPGGVSPGRTKVREGGWEFVRDDSSSSSDEG</sequence>
<feature type="compositionally biased region" description="Basic and acidic residues" evidence="5">
    <location>
        <begin position="918"/>
        <end position="936"/>
    </location>
</feature>
<dbReference type="Pfam" id="PF16209">
    <property type="entry name" value="PhoLip_ATPase_N"/>
    <property type="match status" value="1"/>
</dbReference>
<comment type="subcellular location">
    <subcellularLocation>
        <location evidence="1">Membrane</location>
    </subcellularLocation>
</comment>
<feature type="domain" description="P-type ATPase N-terminal" evidence="8">
    <location>
        <begin position="90"/>
        <end position="135"/>
    </location>
</feature>
<dbReference type="InterPro" id="IPR018303">
    <property type="entry name" value="ATPase_P-typ_P_site"/>
</dbReference>
<keyword evidence="3 6" id="KW-1133">Transmembrane helix</keyword>
<dbReference type="PANTHER" id="PTHR24092">
    <property type="entry name" value="PROBABLE PHOSPHOLIPID-TRANSPORTING ATPASE"/>
    <property type="match status" value="1"/>
</dbReference>
<feature type="region of interest" description="Disordered" evidence="5">
    <location>
        <begin position="829"/>
        <end position="996"/>
    </location>
</feature>
<evidence type="ECO:0000256" key="3">
    <source>
        <dbReference type="ARBA" id="ARBA00022989"/>
    </source>
</evidence>
<feature type="transmembrane region" description="Helical" evidence="6">
    <location>
        <begin position="507"/>
        <end position="528"/>
    </location>
</feature>
<dbReference type="Gene3D" id="2.70.150.10">
    <property type="entry name" value="Calcium-transporting ATPase, cytoplasmic transduction domain A"/>
    <property type="match status" value="2"/>
</dbReference>
<keyword evidence="7" id="KW-0732">Signal</keyword>
<dbReference type="PANTHER" id="PTHR24092:SF150">
    <property type="entry name" value="PHOSPHOLIPID-TRANSPORTING ATPASE"/>
    <property type="match status" value="1"/>
</dbReference>
<dbReference type="InterPro" id="IPR023214">
    <property type="entry name" value="HAD_sf"/>
</dbReference>
<feature type="region of interest" description="Disordered" evidence="5">
    <location>
        <begin position="310"/>
        <end position="376"/>
    </location>
</feature>
<feature type="region of interest" description="Disordered" evidence="5">
    <location>
        <begin position="399"/>
        <end position="449"/>
    </location>
</feature>
<gene>
    <name evidence="9" type="ORF">CSUI_007511</name>
</gene>
<dbReference type="GO" id="GO:0000166">
    <property type="term" value="F:nucleotide binding"/>
    <property type="evidence" value="ECO:0007669"/>
    <property type="project" value="InterPro"/>
</dbReference>
<feature type="compositionally biased region" description="Basic and acidic residues" evidence="5">
    <location>
        <begin position="1064"/>
        <end position="1078"/>
    </location>
</feature>
<dbReference type="SUPFAM" id="SSF81665">
    <property type="entry name" value="Calcium ATPase, transmembrane domain M"/>
    <property type="match status" value="1"/>
</dbReference>
<keyword evidence="10" id="KW-1185">Reference proteome</keyword>
<evidence type="ECO:0000259" key="8">
    <source>
        <dbReference type="Pfam" id="PF16209"/>
    </source>
</evidence>
<reference evidence="9 10" key="1">
    <citation type="journal article" date="2017" name="Int. J. Parasitol.">
        <title>The genome of the protozoan parasite Cystoisospora suis and a reverse vaccinology approach to identify vaccine candidates.</title>
        <authorList>
            <person name="Palmieri N."/>
            <person name="Shrestha A."/>
            <person name="Ruttkowski B."/>
            <person name="Beck T."/>
            <person name="Vogl C."/>
            <person name="Tomley F."/>
            <person name="Blake D.P."/>
            <person name="Joachim A."/>
        </authorList>
    </citation>
    <scope>NUCLEOTIDE SEQUENCE [LARGE SCALE GENOMIC DNA]</scope>
    <source>
        <strain evidence="9 10">Wien I</strain>
    </source>
</reference>
<dbReference type="InterPro" id="IPR032631">
    <property type="entry name" value="P-type_ATPase_N"/>
</dbReference>
<dbReference type="VEuPathDB" id="ToxoDB:CSUI_007511"/>
<feature type="transmembrane region" description="Helical" evidence="6">
    <location>
        <begin position="548"/>
        <end position="569"/>
    </location>
</feature>
<feature type="compositionally biased region" description="Basic and acidic residues" evidence="5">
    <location>
        <begin position="1130"/>
        <end position="1143"/>
    </location>
</feature>
<feature type="non-terminal residue" evidence="9">
    <location>
        <position position="1150"/>
    </location>
</feature>
<feature type="region of interest" description="Disordered" evidence="5">
    <location>
        <begin position="749"/>
        <end position="802"/>
    </location>
</feature>
<evidence type="ECO:0000256" key="2">
    <source>
        <dbReference type="ARBA" id="ARBA00022692"/>
    </source>
</evidence>
<dbReference type="GeneID" id="94430867"/>
<dbReference type="Gene3D" id="3.40.1110.10">
    <property type="entry name" value="Calcium-transporting ATPase, cytoplasmic domain N"/>
    <property type="match status" value="1"/>
</dbReference>
<dbReference type="Gene3D" id="3.40.50.1000">
    <property type="entry name" value="HAD superfamily/HAD-like"/>
    <property type="match status" value="1"/>
</dbReference>
<dbReference type="RefSeq" id="XP_067920368.1">
    <property type="nucleotide sequence ID" value="XM_068067656.1"/>
</dbReference>
<proteinExistence type="predicted"/>
<evidence type="ECO:0000256" key="1">
    <source>
        <dbReference type="ARBA" id="ARBA00004370"/>
    </source>
</evidence>
<dbReference type="GO" id="GO:0140326">
    <property type="term" value="F:ATPase-coupled intramembrane lipid transporter activity"/>
    <property type="evidence" value="ECO:0007669"/>
    <property type="project" value="TreeGrafter"/>
</dbReference>
<dbReference type="Gene3D" id="1.20.1110.10">
    <property type="entry name" value="Calcium-transporting ATPase, transmembrane domain"/>
    <property type="match status" value="1"/>
</dbReference>
<keyword evidence="4 6" id="KW-0472">Membrane</keyword>
<dbReference type="InterPro" id="IPR023299">
    <property type="entry name" value="ATPase_P-typ_cyto_dom_N"/>
</dbReference>
<feature type="compositionally biased region" description="Polar residues" evidence="5">
    <location>
        <begin position="326"/>
        <end position="339"/>
    </location>
</feature>
<dbReference type="GO" id="GO:0005886">
    <property type="term" value="C:plasma membrane"/>
    <property type="evidence" value="ECO:0007669"/>
    <property type="project" value="TreeGrafter"/>
</dbReference>
<feature type="compositionally biased region" description="Gly residues" evidence="5">
    <location>
        <begin position="432"/>
        <end position="442"/>
    </location>
</feature>
<evidence type="ECO:0000313" key="10">
    <source>
        <dbReference type="Proteomes" id="UP000221165"/>
    </source>
</evidence>
<feature type="compositionally biased region" description="Polar residues" evidence="5">
    <location>
        <begin position="841"/>
        <end position="850"/>
    </location>
</feature>
<feature type="compositionally biased region" description="Basic and acidic residues" evidence="5">
    <location>
        <begin position="1030"/>
        <end position="1043"/>
    </location>
</feature>
<name>A0A2C6KQC6_9APIC</name>
<feature type="region of interest" description="Disordered" evidence="5">
    <location>
        <begin position="1117"/>
        <end position="1150"/>
    </location>
</feature>
<dbReference type="PROSITE" id="PS00154">
    <property type="entry name" value="ATPASE_E1_E2"/>
    <property type="match status" value="1"/>
</dbReference>
<evidence type="ECO:0000256" key="5">
    <source>
        <dbReference type="SAM" id="MobiDB-lite"/>
    </source>
</evidence>
<feature type="compositionally biased region" description="Polar residues" evidence="5">
    <location>
        <begin position="862"/>
        <end position="878"/>
    </location>
</feature>
<dbReference type="InterPro" id="IPR023298">
    <property type="entry name" value="ATPase_P-typ_TM_dom_sf"/>
</dbReference>
<feature type="compositionally biased region" description="Basic and acidic residues" evidence="5">
    <location>
        <begin position="959"/>
        <end position="968"/>
    </location>
</feature>
<dbReference type="AlphaFoldDB" id="A0A2C6KQC6"/>
<dbReference type="OrthoDB" id="397106at2759"/>
<keyword evidence="2 6" id="KW-0812">Transmembrane</keyword>
<dbReference type="SUPFAM" id="SSF81653">
    <property type="entry name" value="Calcium ATPase, transduction domain A"/>
    <property type="match status" value="1"/>
</dbReference>
<evidence type="ECO:0000256" key="7">
    <source>
        <dbReference type="SAM" id="SignalP"/>
    </source>
</evidence>
<comment type="caution">
    <text evidence="9">The sequence shown here is derived from an EMBL/GenBank/DDBJ whole genome shotgun (WGS) entry which is preliminary data.</text>
</comment>
<dbReference type="InterPro" id="IPR008250">
    <property type="entry name" value="ATPase_P-typ_transduc_dom_A_sf"/>
</dbReference>
<evidence type="ECO:0000256" key="4">
    <source>
        <dbReference type="ARBA" id="ARBA00023136"/>
    </source>
</evidence>